<organism evidence="2 3">
    <name type="scientific">Sphagnum jensenii</name>
    <dbReference type="NCBI Taxonomy" id="128206"/>
    <lineage>
        <taxon>Eukaryota</taxon>
        <taxon>Viridiplantae</taxon>
        <taxon>Streptophyta</taxon>
        <taxon>Embryophyta</taxon>
        <taxon>Bryophyta</taxon>
        <taxon>Sphagnophytina</taxon>
        <taxon>Sphagnopsida</taxon>
        <taxon>Sphagnales</taxon>
        <taxon>Sphagnaceae</taxon>
        <taxon>Sphagnum</taxon>
    </lineage>
</organism>
<dbReference type="Proteomes" id="UP001497444">
    <property type="component" value="Chromosome 18"/>
</dbReference>
<dbReference type="InterPro" id="IPR044823">
    <property type="entry name" value="ASIL1/2-like"/>
</dbReference>
<feature type="compositionally biased region" description="Polar residues" evidence="1">
    <location>
        <begin position="134"/>
        <end position="148"/>
    </location>
</feature>
<dbReference type="PANTHER" id="PTHR31307:SF63">
    <property type="entry name" value="MYB_SANT-LIKE DNA-BINDING DOMAIN-CONTAINING PROTEIN"/>
    <property type="match status" value="1"/>
</dbReference>
<feature type="compositionally biased region" description="Gly residues" evidence="1">
    <location>
        <begin position="217"/>
        <end position="233"/>
    </location>
</feature>
<dbReference type="EMBL" id="OZ020113">
    <property type="protein sequence ID" value="CAK9265728.1"/>
    <property type="molecule type" value="Genomic_DNA"/>
</dbReference>
<evidence type="ECO:0000313" key="3">
    <source>
        <dbReference type="Proteomes" id="UP001497444"/>
    </source>
</evidence>
<accession>A0ABP0WFS0</accession>
<keyword evidence="3" id="KW-1185">Reference proteome</keyword>
<evidence type="ECO:0008006" key="4">
    <source>
        <dbReference type="Google" id="ProtNLM"/>
    </source>
</evidence>
<feature type="region of interest" description="Disordered" evidence="1">
    <location>
        <begin position="214"/>
        <end position="233"/>
    </location>
</feature>
<evidence type="ECO:0000313" key="2">
    <source>
        <dbReference type="EMBL" id="CAK9265728.1"/>
    </source>
</evidence>
<name>A0ABP0WFS0_9BRYO</name>
<dbReference type="PANTHER" id="PTHR31307">
    <property type="entry name" value="TRIHELIX TRANSCRIPTION FACTOR ASIL2"/>
    <property type="match status" value="1"/>
</dbReference>
<feature type="region of interest" description="Disordered" evidence="1">
    <location>
        <begin position="115"/>
        <end position="159"/>
    </location>
</feature>
<reference evidence="2" key="1">
    <citation type="submission" date="2024-02" db="EMBL/GenBank/DDBJ databases">
        <authorList>
            <consortium name="ELIXIR-Norway"/>
            <consortium name="Elixir Norway"/>
        </authorList>
    </citation>
    <scope>NUCLEOTIDE SEQUENCE</scope>
</reference>
<protein>
    <recommendedName>
        <fullName evidence="4">Myb/SANT-like domain-containing protein</fullName>
    </recommendedName>
</protein>
<proteinExistence type="predicted"/>
<evidence type="ECO:0000256" key="1">
    <source>
        <dbReference type="SAM" id="MobiDB-lite"/>
    </source>
</evidence>
<sequence>MDLFEENFFANSMNSLTHQQWREILIKIEEAFPLTPPRTWAQVQSKVHKMRKKFNELKKEHGESGVGQCKWPWFERCLMIWGKTAKACTTARGMDNGFPTDSEGGFVQELVNLEDTEEHDPPPFPDRQVPPFASNFSRVSKTPPTQRSAGVDNKPNKRLKKLSDGSIGLAEALSKFAESYAKIEAMKLEVQKEIALKTMDNQLAMVQMFAEIMRGSRSGGGGGGGRDGSGSKD</sequence>
<gene>
    <name evidence="2" type="ORF">CSSPJE1EN1_LOCUS11206</name>
</gene>